<reference evidence="3" key="2">
    <citation type="submission" date="2015-01" db="EMBL/GenBank/DDBJ databases">
        <title>Evolutionary Origins and Diversification of the Mycorrhizal Mutualists.</title>
        <authorList>
            <consortium name="DOE Joint Genome Institute"/>
            <consortium name="Mycorrhizal Genomics Consortium"/>
            <person name="Kohler A."/>
            <person name="Kuo A."/>
            <person name="Nagy L.G."/>
            <person name="Floudas D."/>
            <person name="Copeland A."/>
            <person name="Barry K.W."/>
            <person name="Cichocki N."/>
            <person name="Veneault-Fourrey C."/>
            <person name="LaButti K."/>
            <person name="Lindquist E.A."/>
            <person name="Lipzen A."/>
            <person name="Lundell T."/>
            <person name="Morin E."/>
            <person name="Murat C."/>
            <person name="Riley R."/>
            <person name="Ohm R."/>
            <person name="Sun H."/>
            <person name="Tunlid A."/>
            <person name="Henrissat B."/>
            <person name="Grigoriev I.V."/>
            <person name="Hibbett D.S."/>
            <person name="Martin F."/>
        </authorList>
    </citation>
    <scope>NUCLEOTIDE SEQUENCE [LARGE SCALE GENOMIC DNA]</scope>
    <source>
        <strain evidence="3">LaAM-08-1</strain>
    </source>
</reference>
<name>A0A0C9X5T7_9AGAR</name>
<feature type="region of interest" description="Disordered" evidence="1">
    <location>
        <begin position="39"/>
        <end position="75"/>
    </location>
</feature>
<accession>A0A0C9X5T7</accession>
<reference evidence="2 3" key="1">
    <citation type="submission" date="2014-04" db="EMBL/GenBank/DDBJ databases">
        <authorList>
            <consortium name="DOE Joint Genome Institute"/>
            <person name="Kuo A."/>
            <person name="Kohler A."/>
            <person name="Nagy L.G."/>
            <person name="Floudas D."/>
            <person name="Copeland A."/>
            <person name="Barry K.W."/>
            <person name="Cichocki N."/>
            <person name="Veneault-Fourrey C."/>
            <person name="LaButti K."/>
            <person name="Lindquist E.A."/>
            <person name="Lipzen A."/>
            <person name="Lundell T."/>
            <person name="Morin E."/>
            <person name="Murat C."/>
            <person name="Sun H."/>
            <person name="Tunlid A."/>
            <person name="Henrissat B."/>
            <person name="Grigoriev I.V."/>
            <person name="Hibbett D.S."/>
            <person name="Martin F."/>
            <person name="Nordberg H.P."/>
            <person name="Cantor M.N."/>
            <person name="Hua S.X."/>
        </authorList>
    </citation>
    <scope>NUCLEOTIDE SEQUENCE [LARGE SCALE GENOMIC DNA]</scope>
    <source>
        <strain evidence="2 3">LaAM-08-1</strain>
    </source>
</reference>
<evidence type="ECO:0000313" key="3">
    <source>
        <dbReference type="Proteomes" id="UP000054477"/>
    </source>
</evidence>
<sequence length="153" mass="17265">MPRQEENEHRGTDPNILLRYVLGPFYFSPRPLFTTDHSIHNPGHPLKSSKSNAHENTAEMGPMMTGKPKQRHKDTMGLTTARQANPTILPGHECRCLIHDARAQTARYTNELTTNDRATPDNEDLRGTAILEEEWLRPLASPVSQNVYSILSP</sequence>
<organism evidence="2 3">
    <name type="scientific">Laccaria amethystina LaAM-08-1</name>
    <dbReference type="NCBI Taxonomy" id="1095629"/>
    <lineage>
        <taxon>Eukaryota</taxon>
        <taxon>Fungi</taxon>
        <taxon>Dikarya</taxon>
        <taxon>Basidiomycota</taxon>
        <taxon>Agaricomycotina</taxon>
        <taxon>Agaricomycetes</taxon>
        <taxon>Agaricomycetidae</taxon>
        <taxon>Agaricales</taxon>
        <taxon>Agaricineae</taxon>
        <taxon>Hydnangiaceae</taxon>
        <taxon>Laccaria</taxon>
    </lineage>
</organism>
<evidence type="ECO:0000313" key="2">
    <source>
        <dbReference type="EMBL" id="KIJ91867.1"/>
    </source>
</evidence>
<keyword evidence="3" id="KW-1185">Reference proteome</keyword>
<dbReference type="AlphaFoldDB" id="A0A0C9X5T7"/>
<dbReference type="EMBL" id="KN838959">
    <property type="protein sequence ID" value="KIJ91867.1"/>
    <property type="molecule type" value="Genomic_DNA"/>
</dbReference>
<dbReference type="Proteomes" id="UP000054477">
    <property type="component" value="Unassembled WGS sequence"/>
</dbReference>
<dbReference type="HOGENOM" id="CLU_1652429_0_0_1"/>
<protein>
    <submittedName>
        <fullName evidence="2">Uncharacterized protein</fullName>
    </submittedName>
</protein>
<evidence type="ECO:0000256" key="1">
    <source>
        <dbReference type="SAM" id="MobiDB-lite"/>
    </source>
</evidence>
<proteinExistence type="predicted"/>
<gene>
    <name evidence="2" type="ORF">K443DRAFT_685693</name>
</gene>